<organism evidence="2 3">
    <name type="scientific">Caerostris extrusa</name>
    <name type="common">Bark spider</name>
    <name type="synonym">Caerostris bankana</name>
    <dbReference type="NCBI Taxonomy" id="172846"/>
    <lineage>
        <taxon>Eukaryota</taxon>
        <taxon>Metazoa</taxon>
        <taxon>Ecdysozoa</taxon>
        <taxon>Arthropoda</taxon>
        <taxon>Chelicerata</taxon>
        <taxon>Arachnida</taxon>
        <taxon>Araneae</taxon>
        <taxon>Araneomorphae</taxon>
        <taxon>Entelegynae</taxon>
        <taxon>Araneoidea</taxon>
        <taxon>Araneidae</taxon>
        <taxon>Caerostris</taxon>
    </lineage>
</organism>
<proteinExistence type="predicted"/>
<protein>
    <submittedName>
        <fullName evidence="2">GlcNAc-PI synthesis protein</fullName>
    </submittedName>
</protein>
<feature type="transmembrane region" description="Helical" evidence="1">
    <location>
        <begin position="21"/>
        <end position="41"/>
    </location>
</feature>
<gene>
    <name evidence="2" type="primary">Piga</name>
    <name evidence="2" type="ORF">CEXT_1401</name>
</gene>
<accession>A0AAV4MQP3</accession>
<dbReference type="AlphaFoldDB" id="A0AAV4MQP3"/>
<sequence length="88" mass="10357">MEEPVDNLPCRLKKKFWKQGCIAGGFFMFLQMIEHLLYLFLSWQVPENVIDTAIDFPRQTHGIYSFHLPNTLVFYPNPITIYVGSYVQ</sequence>
<dbReference type="Proteomes" id="UP001054945">
    <property type="component" value="Unassembled WGS sequence"/>
</dbReference>
<evidence type="ECO:0000313" key="2">
    <source>
        <dbReference type="EMBL" id="GIX74857.1"/>
    </source>
</evidence>
<keyword evidence="1" id="KW-1133">Transmembrane helix</keyword>
<keyword evidence="1" id="KW-0472">Membrane</keyword>
<evidence type="ECO:0000313" key="3">
    <source>
        <dbReference type="Proteomes" id="UP001054945"/>
    </source>
</evidence>
<evidence type="ECO:0000256" key="1">
    <source>
        <dbReference type="SAM" id="Phobius"/>
    </source>
</evidence>
<keyword evidence="1" id="KW-0812">Transmembrane</keyword>
<name>A0AAV4MQP3_CAEEX</name>
<reference evidence="2 3" key="1">
    <citation type="submission" date="2021-06" db="EMBL/GenBank/DDBJ databases">
        <title>Caerostris extrusa draft genome.</title>
        <authorList>
            <person name="Kono N."/>
            <person name="Arakawa K."/>
        </authorList>
    </citation>
    <scope>NUCLEOTIDE SEQUENCE [LARGE SCALE GENOMIC DNA]</scope>
</reference>
<dbReference type="EMBL" id="BPLR01002533">
    <property type="protein sequence ID" value="GIX74857.1"/>
    <property type="molecule type" value="Genomic_DNA"/>
</dbReference>
<keyword evidence="3" id="KW-1185">Reference proteome</keyword>
<comment type="caution">
    <text evidence="2">The sequence shown here is derived from an EMBL/GenBank/DDBJ whole genome shotgun (WGS) entry which is preliminary data.</text>
</comment>